<dbReference type="PANTHER" id="PTHR36842">
    <property type="entry name" value="PROTEIN TOLB HOMOLOG"/>
    <property type="match status" value="1"/>
</dbReference>
<evidence type="ECO:0000313" key="5">
    <source>
        <dbReference type="Proteomes" id="UP000256405"/>
    </source>
</evidence>
<comment type="similarity">
    <text evidence="1">Belongs to the TolB family.</text>
</comment>
<dbReference type="Pfam" id="PF07676">
    <property type="entry name" value="PD40"/>
    <property type="match status" value="1"/>
</dbReference>
<dbReference type="PANTHER" id="PTHR36842:SF1">
    <property type="entry name" value="PROTEIN TOLB"/>
    <property type="match status" value="1"/>
</dbReference>
<accession>A0A3E0DP86</accession>
<evidence type="ECO:0000259" key="3">
    <source>
        <dbReference type="Pfam" id="PF16472"/>
    </source>
</evidence>
<evidence type="ECO:0000313" key="4">
    <source>
        <dbReference type="EMBL" id="REG84767.1"/>
    </source>
</evidence>
<comment type="caution">
    <text evidence="4">The sequence shown here is derived from an EMBL/GenBank/DDBJ whole genome shotgun (WGS) entry which is preliminary data.</text>
</comment>
<dbReference type="AlphaFoldDB" id="A0A3E0DP86"/>
<dbReference type="RefSeq" id="WP_086541467.1">
    <property type="nucleotide sequence ID" value="NZ_MSSW01000027.1"/>
</dbReference>
<protein>
    <submittedName>
        <fullName evidence="4">WD40 repeat protein</fullName>
    </submittedName>
</protein>
<name>A0A3E0DP86_9BACT</name>
<evidence type="ECO:0000256" key="2">
    <source>
        <dbReference type="SAM" id="SignalP"/>
    </source>
</evidence>
<reference evidence="4 5" key="1">
    <citation type="submission" date="2018-08" db="EMBL/GenBank/DDBJ databases">
        <title>Genomic Encyclopedia of Archaeal and Bacterial Type Strains, Phase II (KMG-II): from individual species to whole genera.</title>
        <authorList>
            <person name="Goeker M."/>
        </authorList>
    </citation>
    <scope>NUCLEOTIDE SEQUENCE [LARGE SCALE GENOMIC DNA]</scope>
    <source>
        <strain evidence="4 5">DSM 15986</strain>
    </source>
</reference>
<dbReference type="EMBL" id="QUNF01000014">
    <property type="protein sequence ID" value="REG84767.1"/>
    <property type="molecule type" value="Genomic_DNA"/>
</dbReference>
<feature type="signal peptide" evidence="2">
    <location>
        <begin position="1"/>
        <end position="21"/>
    </location>
</feature>
<dbReference type="OrthoDB" id="8432779at2"/>
<proteinExistence type="inferred from homology"/>
<dbReference type="Proteomes" id="UP000256405">
    <property type="component" value="Unassembled WGS sequence"/>
</dbReference>
<evidence type="ECO:0000256" key="1">
    <source>
        <dbReference type="ARBA" id="ARBA00009820"/>
    </source>
</evidence>
<dbReference type="Pfam" id="PF16472">
    <property type="entry name" value="DUF5050"/>
    <property type="match status" value="1"/>
</dbReference>
<keyword evidence="5" id="KW-1185">Reference proteome</keyword>
<sequence length="303" mass="34008">MLNPKILFSLIFLLSSITLYAQQVPEGTSSELVILNVKSGEQKTILKEIRHFEAPNWSRDGKFLLINSGGFLEKIDLDGNKLGQIQPDKISRANNDHGISFDGKLLVISKSDQDFGSRIYTVPLAGGEPKLITPDHPSYWHGISPDGKTLVYCAERNDLWDIYSIPTAGGTEKRITDAEGLDDGPEYSYDGNWIYFNSNRTGRMQAYRMKPDGTGAEQLTNDSLDNWFPHPSPDNKSAVIISYLKDQKGSHPFGKDVKLRLLDVETKEIKDLTEVFYGGQGTINVHSWSPDGEWIAFVRYHKP</sequence>
<organism evidence="4 5">
    <name type="scientific">Algoriphagus antarcticus</name>
    <dbReference type="NCBI Taxonomy" id="238540"/>
    <lineage>
        <taxon>Bacteria</taxon>
        <taxon>Pseudomonadati</taxon>
        <taxon>Bacteroidota</taxon>
        <taxon>Cytophagia</taxon>
        <taxon>Cytophagales</taxon>
        <taxon>Cyclobacteriaceae</taxon>
        <taxon>Algoriphagus</taxon>
    </lineage>
</organism>
<gene>
    <name evidence="4" type="ORF">C8N25_114116</name>
</gene>
<feature type="domain" description="Prolow-density lipoprotein receptor-related protein 1-like beta-propeller" evidence="3">
    <location>
        <begin position="70"/>
        <end position="225"/>
    </location>
</feature>
<feature type="chain" id="PRO_5017656887" evidence="2">
    <location>
        <begin position="22"/>
        <end position="303"/>
    </location>
</feature>
<dbReference type="InterPro" id="IPR011659">
    <property type="entry name" value="WD40"/>
</dbReference>
<dbReference type="SUPFAM" id="SSF82171">
    <property type="entry name" value="DPP6 N-terminal domain-like"/>
    <property type="match status" value="1"/>
</dbReference>
<dbReference type="InterPro" id="IPR011042">
    <property type="entry name" value="6-blade_b-propeller_TolB-like"/>
</dbReference>
<keyword evidence="2" id="KW-0732">Signal</keyword>
<dbReference type="InterPro" id="IPR032485">
    <property type="entry name" value="LRP1-like_beta_prop"/>
</dbReference>
<dbReference type="Gene3D" id="2.120.10.30">
    <property type="entry name" value="TolB, C-terminal domain"/>
    <property type="match status" value="1"/>
</dbReference>